<dbReference type="Proteomes" id="UP000016638">
    <property type="component" value="Unassembled WGS sequence"/>
</dbReference>
<comment type="caution">
    <text evidence="6">The sequence shown here is derived from an EMBL/GenBank/DDBJ whole genome shotgun (WGS) entry which is preliminary data.</text>
</comment>
<evidence type="ECO:0000256" key="1">
    <source>
        <dbReference type="ARBA" id="ARBA00022490"/>
    </source>
</evidence>
<feature type="domain" description="Ribosome maturation factor RimP N-terminal" evidence="4">
    <location>
        <begin position="15"/>
        <end position="88"/>
    </location>
</feature>
<dbReference type="GO" id="GO:0006412">
    <property type="term" value="P:translation"/>
    <property type="evidence" value="ECO:0007669"/>
    <property type="project" value="TreeGrafter"/>
</dbReference>
<dbReference type="STRING" id="1125712.HMPREF1316_1737"/>
<dbReference type="Gene3D" id="3.30.300.70">
    <property type="entry name" value="RimP-like superfamily, N-terminal"/>
    <property type="match status" value="1"/>
</dbReference>
<proteinExistence type="inferred from homology"/>
<evidence type="ECO:0000259" key="4">
    <source>
        <dbReference type="Pfam" id="PF02576"/>
    </source>
</evidence>
<dbReference type="eggNOG" id="COG0779">
    <property type="taxonomic scope" value="Bacteria"/>
</dbReference>
<dbReference type="PATRIC" id="fig|1125712.3.peg.1722"/>
<dbReference type="GO" id="GO:0000028">
    <property type="term" value="P:ribosomal small subunit assembly"/>
    <property type="evidence" value="ECO:0007669"/>
    <property type="project" value="TreeGrafter"/>
</dbReference>
<name>U2V3F3_9ACTN</name>
<comment type="similarity">
    <text evidence="3">Belongs to the RimP family.</text>
</comment>
<keyword evidence="1 3" id="KW-0963">Cytoplasm</keyword>
<dbReference type="InterPro" id="IPR036847">
    <property type="entry name" value="RimP_C_sf"/>
</dbReference>
<dbReference type="CDD" id="cd01734">
    <property type="entry name" value="YlxS_C"/>
    <property type="match status" value="1"/>
</dbReference>
<dbReference type="PANTHER" id="PTHR33867">
    <property type="entry name" value="RIBOSOME MATURATION FACTOR RIMP"/>
    <property type="match status" value="1"/>
</dbReference>
<dbReference type="Gene3D" id="2.30.30.180">
    <property type="entry name" value="Ribosome maturation factor RimP, C-terminal domain"/>
    <property type="match status" value="1"/>
</dbReference>
<reference evidence="6 7" key="1">
    <citation type="submission" date="2013-08" db="EMBL/GenBank/DDBJ databases">
        <authorList>
            <person name="Durkin A.S."/>
            <person name="Haft D.R."/>
            <person name="McCorrison J."/>
            <person name="Torralba M."/>
            <person name="Gillis M."/>
            <person name="Haft D.H."/>
            <person name="Methe B."/>
            <person name="Sutton G."/>
            <person name="Nelson K.E."/>
        </authorList>
    </citation>
    <scope>NUCLEOTIDE SEQUENCE [LARGE SCALE GENOMIC DNA]</scope>
    <source>
        <strain evidence="6 7">F0195</strain>
    </source>
</reference>
<dbReference type="PANTHER" id="PTHR33867:SF1">
    <property type="entry name" value="RIBOSOME MATURATION FACTOR RIMP"/>
    <property type="match status" value="1"/>
</dbReference>
<keyword evidence="2 3" id="KW-0690">Ribosome biogenesis</keyword>
<comment type="subcellular location">
    <subcellularLocation>
        <location evidence="3">Cytoplasm</location>
    </subcellularLocation>
</comment>
<evidence type="ECO:0000259" key="5">
    <source>
        <dbReference type="Pfam" id="PF17384"/>
    </source>
</evidence>
<dbReference type="HAMAP" id="MF_01077">
    <property type="entry name" value="RimP"/>
    <property type="match status" value="1"/>
</dbReference>
<keyword evidence="7" id="KW-1185">Reference proteome</keyword>
<organism evidence="6 7">
    <name type="scientific">Olsenella profusa F0195</name>
    <dbReference type="NCBI Taxonomy" id="1125712"/>
    <lineage>
        <taxon>Bacteria</taxon>
        <taxon>Bacillati</taxon>
        <taxon>Actinomycetota</taxon>
        <taxon>Coriobacteriia</taxon>
        <taxon>Coriobacteriales</taxon>
        <taxon>Atopobiaceae</taxon>
        <taxon>Olsenella</taxon>
    </lineage>
</organism>
<dbReference type="SUPFAM" id="SSF74942">
    <property type="entry name" value="YhbC-like, C-terminal domain"/>
    <property type="match status" value="1"/>
</dbReference>
<dbReference type="InterPro" id="IPR035956">
    <property type="entry name" value="RimP_N_sf"/>
</dbReference>
<dbReference type="RefSeq" id="WP_021726617.1">
    <property type="nucleotide sequence ID" value="NZ_AWEZ01000060.1"/>
</dbReference>
<sequence length="157" mass="17147">MAPESLVRELLGVLEKRAPEHGVDIVDLEVVGSRRAPVVRVRIDHADEDAPTITLDEISAETSWISDAIDEVDPIEGPFTLEVSSPGMARPLRKERDFARFAGQTVSLTTTATEGRRRFTGMLGGMRDGSVILTVDGDEVAIPFAEVRSCKIKPSFE</sequence>
<evidence type="ECO:0000256" key="3">
    <source>
        <dbReference type="HAMAP-Rule" id="MF_01077"/>
    </source>
</evidence>
<dbReference type="AlphaFoldDB" id="U2V3F3"/>
<dbReference type="InterPro" id="IPR028989">
    <property type="entry name" value="RimP_N"/>
</dbReference>
<dbReference type="Pfam" id="PF02576">
    <property type="entry name" value="RimP_N"/>
    <property type="match status" value="1"/>
</dbReference>
<dbReference type="InterPro" id="IPR028998">
    <property type="entry name" value="RimP_C"/>
</dbReference>
<accession>U2V3F3</accession>
<evidence type="ECO:0000256" key="2">
    <source>
        <dbReference type="ARBA" id="ARBA00022517"/>
    </source>
</evidence>
<dbReference type="InterPro" id="IPR003728">
    <property type="entry name" value="Ribosome_maturation_RimP"/>
</dbReference>
<gene>
    <name evidence="3" type="primary">rimP</name>
    <name evidence="6" type="ORF">HMPREF1316_1737</name>
</gene>
<comment type="function">
    <text evidence="3">Required for maturation of 30S ribosomal subunits.</text>
</comment>
<dbReference type="SUPFAM" id="SSF75420">
    <property type="entry name" value="YhbC-like, N-terminal domain"/>
    <property type="match status" value="1"/>
</dbReference>
<evidence type="ECO:0000313" key="7">
    <source>
        <dbReference type="Proteomes" id="UP000016638"/>
    </source>
</evidence>
<dbReference type="GO" id="GO:0005829">
    <property type="term" value="C:cytosol"/>
    <property type="evidence" value="ECO:0007669"/>
    <property type="project" value="TreeGrafter"/>
</dbReference>
<dbReference type="EMBL" id="AWEZ01000060">
    <property type="protein sequence ID" value="ERL07206.1"/>
    <property type="molecule type" value="Genomic_DNA"/>
</dbReference>
<dbReference type="OrthoDB" id="9805006at2"/>
<dbReference type="Pfam" id="PF17384">
    <property type="entry name" value="DUF150_C"/>
    <property type="match status" value="1"/>
</dbReference>
<evidence type="ECO:0000313" key="6">
    <source>
        <dbReference type="EMBL" id="ERL07206.1"/>
    </source>
</evidence>
<feature type="domain" description="Ribosome maturation factor RimP C-terminal" evidence="5">
    <location>
        <begin position="92"/>
        <end position="156"/>
    </location>
</feature>
<protein>
    <recommendedName>
        <fullName evidence="3">Ribosome maturation factor RimP</fullName>
    </recommendedName>
</protein>